<reference evidence="1 2" key="1">
    <citation type="submission" date="2020-02" db="EMBL/GenBank/DDBJ databases">
        <title>Draft genome sequence of Haematococcus lacustris strain NIES-144.</title>
        <authorList>
            <person name="Morimoto D."/>
            <person name="Nakagawa S."/>
            <person name="Yoshida T."/>
            <person name="Sawayama S."/>
        </authorList>
    </citation>
    <scope>NUCLEOTIDE SEQUENCE [LARGE SCALE GENOMIC DNA]</scope>
    <source>
        <strain evidence="1 2">NIES-144</strain>
    </source>
</reference>
<proteinExistence type="predicted"/>
<dbReference type="Proteomes" id="UP000485058">
    <property type="component" value="Unassembled WGS sequence"/>
</dbReference>
<gene>
    <name evidence="1" type="ORF">HaLaN_32693</name>
</gene>
<evidence type="ECO:0000313" key="2">
    <source>
        <dbReference type="Proteomes" id="UP000485058"/>
    </source>
</evidence>
<protein>
    <submittedName>
        <fullName evidence="1">Uncharacterized protein</fullName>
    </submittedName>
</protein>
<dbReference type="EMBL" id="BLLF01008342">
    <property type="protein sequence ID" value="GFH33336.1"/>
    <property type="molecule type" value="Genomic_DNA"/>
</dbReference>
<evidence type="ECO:0000313" key="1">
    <source>
        <dbReference type="EMBL" id="GFH33336.1"/>
    </source>
</evidence>
<comment type="caution">
    <text evidence="1">The sequence shown here is derived from an EMBL/GenBank/DDBJ whole genome shotgun (WGS) entry which is preliminary data.</text>
</comment>
<keyword evidence="2" id="KW-1185">Reference proteome</keyword>
<organism evidence="1 2">
    <name type="scientific">Haematococcus lacustris</name>
    <name type="common">Green alga</name>
    <name type="synonym">Haematococcus pluvialis</name>
    <dbReference type="NCBI Taxonomy" id="44745"/>
    <lineage>
        <taxon>Eukaryota</taxon>
        <taxon>Viridiplantae</taxon>
        <taxon>Chlorophyta</taxon>
        <taxon>core chlorophytes</taxon>
        <taxon>Chlorophyceae</taxon>
        <taxon>CS clade</taxon>
        <taxon>Chlamydomonadales</taxon>
        <taxon>Haematococcaceae</taxon>
        <taxon>Haematococcus</taxon>
    </lineage>
</organism>
<sequence>MVADQLDRWNLTKGQVERANGLNNARRTTHRWLAPIKPHLQHLAAANSAGTFLVANLKHITVTLATWDAVWEVYLDPMWARQRLRLYGAQDRALEQFFKKLRYVQLCPAARHGQALVAVGEQWGWMYLGVCGTPPVHACSGSSFNVWGVRVPTLVPRWGRSAINCVYVAQFVRPWLGGSMAVRAGMCAGACAACRACRTAILVPVLLGWAHDMPWCWQSGGVPSAPNSSSL</sequence>
<accession>A0A6A0AKG5</accession>
<name>A0A6A0AKG5_HAELA</name>
<dbReference type="AlphaFoldDB" id="A0A6A0AKG5"/>